<evidence type="ECO:0000256" key="3">
    <source>
        <dbReference type="ARBA" id="ARBA00024303"/>
    </source>
</evidence>
<dbReference type="EMBL" id="LFQK01000010">
    <property type="protein sequence ID" value="KNH28802.1"/>
    <property type="molecule type" value="Genomic_DNA"/>
</dbReference>
<sequence length="385" mass="44309">MPEMPQVKNRWRWDIFCTVVDNFGDIGVTWRLARQLVAEHAVTVRLWVDDLRAFERLCPQIDINAAQQWQQGVEVRQWSADWQPTEAADVVIAAFACQLPSAYMEAMAEREKPPLWMNLDYLSAEDWVVGCHGLPSVKYKNVQKFFFFPGFRKGTGGLLRESGLLERRRQFQQSPQAQREFLQGLGIDRAPNALLISLFAYENTGLASWLDTMAADSTPTHLLVPEGRILGDVERWLGVDGLKAGAVHVRDTLTVQVLPFVRQDQYDLLLWSCDFNAVRGEDSFVRAQWAGRPLLWHIYRQDEDIHLDKLDAFLVLYTQGLSEPAREAISGLWRAWNAGETMTDHWKSTRKHWPELEKHAETWCLEQALQADLAAALVQFYLNWI</sequence>
<evidence type="ECO:0000256" key="1">
    <source>
        <dbReference type="ARBA" id="ARBA00022676"/>
    </source>
</evidence>
<evidence type="ECO:0000256" key="7">
    <source>
        <dbReference type="ARBA" id="ARBA00048472"/>
    </source>
</evidence>
<gene>
    <name evidence="8" type="ORF">ACS77_05940</name>
</gene>
<organism evidence="8 9">
    <name type="scientific">Pseudomonas syringae</name>
    <dbReference type="NCBI Taxonomy" id="317"/>
    <lineage>
        <taxon>Bacteria</taxon>
        <taxon>Pseudomonadati</taxon>
        <taxon>Pseudomonadota</taxon>
        <taxon>Gammaproteobacteria</taxon>
        <taxon>Pseudomonadales</taxon>
        <taxon>Pseudomonadaceae</taxon>
        <taxon>Pseudomonas</taxon>
    </lineage>
</organism>
<evidence type="ECO:0000256" key="5">
    <source>
        <dbReference type="ARBA" id="ARBA00024416"/>
    </source>
</evidence>
<evidence type="ECO:0000256" key="6">
    <source>
        <dbReference type="ARBA" id="ARBA00030025"/>
    </source>
</evidence>
<evidence type="ECO:0000256" key="2">
    <source>
        <dbReference type="ARBA" id="ARBA00022679"/>
    </source>
</evidence>
<comment type="catalytic activity">
    <reaction evidence="7">
        <text>dTDP-beta-L-rhamnose + L-arginyl-[protein] = N(omega)-(alpha-L-rhamnosyl)-L-arginyl-[protein] + dTDP + H(+)</text>
        <dbReference type="Rhea" id="RHEA:66692"/>
        <dbReference type="Rhea" id="RHEA-COMP:10532"/>
        <dbReference type="Rhea" id="RHEA-COMP:17096"/>
        <dbReference type="ChEBI" id="CHEBI:15378"/>
        <dbReference type="ChEBI" id="CHEBI:29965"/>
        <dbReference type="ChEBI" id="CHEBI:57510"/>
        <dbReference type="ChEBI" id="CHEBI:58369"/>
        <dbReference type="ChEBI" id="CHEBI:167445"/>
    </reaction>
    <physiologicalReaction direction="left-to-right" evidence="7">
        <dbReference type="Rhea" id="RHEA:66693"/>
    </physiologicalReaction>
</comment>
<dbReference type="NCBIfam" id="TIGR03837">
    <property type="entry name" value="efp_Arg_rhamno"/>
    <property type="match status" value="1"/>
</dbReference>
<evidence type="ECO:0000313" key="9">
    <source>
        <dbReference type="Proteomes" id="UP000036955"/>
    </source>
</evidence>
<name>A0A0L1MJX1_PSESX</name>
<dbReference type="GO" id="GO:0106361">
    <property type="term" value="F:protein-arginine rhamnosyltransferase activity"/>
    <property type="evidence" value="ECO:0007669"/>
    <property type="project" value="InterPro"/>
</dbReference>
<comment type="similarity">
    <text evidence="4">Belongs to the glycosyltransferase 104 family.</text>
</comment>
<dbReference type="PATRIC" id="fig|317.197.peg.273"/>
<accession>A0A0L1MJX1</accession>
<dbReference type="PIRSF" id="PIRSF015557">
    <property type="entry name" value="UCP015557"/>
    <property type="match status" value="1"/>
</dbReference>
<dbReference type="Proteomes" id="UP000036955">
    <property type="component" value="Unassembled WGS sequence"/>
</dbReference>
<evidence type="ECO:0000313" key="8">
    <source>
        <dbReference type="EMBL" id="KNH28802.1"/>
    </source>
</evidence>
<keyword evidence="2" id="KW-0808">Transferase</keyword>
<dbReference type="Pfam" id="PF10093">
    <property type="entry name" value="EarP"/>
    <property type="match status" value="1"/>
</dbReference>
<comment type="caution">
    <text evidence="8">The sequence shown here is derived from an EMBL/GenBank/DDBJ whole genome shotgun (WGS) entry which is preliminary data.</text>
</comment>
<evidence type="ECO:0000256" key="4">
    <source>
        <dbReference type="ARBA" id="ARBA00024346"/>
    </source>
</evidence>
<proteinExistence type="inferred from homology"/>
<dbReference type="InterPro" id="IPR016633">
    <property type="entry name" value="EarP"/>
</dbReference>
<dbReference type="OrthoDB" id="209085at2"/>
<comment type="function">
    <text evidence="3">Protein-arginine rhamnosyltransferase that catalyzes the transfer of a single rhamnose to elongation factor P (EF-P) on 'Lys-32', a modification required for EF-P-dependent rescue of polyproline stalled ribosomes.</text>
</comment>
<keyword evidence="1" id="KW-0328">Glycosyltransferase</keyword>
<dbReference type="AlphaFoldDB" id="A0A0L1MJX1"/>
<protein>
    <recommendedName>
        <fullName evidence="5">Protein-arginine rhamnosyltransferase</fullName>
    </recommendedName>
    <alternativeName>
        <fullName evidence="6">EF-P arginine rhamnosyltransferase</fullName>
    </alternativeName>
</protein>
<reference evidence="8 9" key="1">
    <citation type="submission" date="2015-06" db="EMBL/GenBank/DDBJ databases">
        <authorList>
            <person name="Hoefler B.C."/>
            <person name="Straight P.D."/>
        </authorList>
    </citation>
    <scope>NUCLEOTIDE SEQUENCE [LARGE SCALE GENOMIC DNA]</scope>
    <source>
        <strain evidence="8 9">Riq4</strain>
    </source>
</reference>